<name>A0A1D8P9I1_9FLAO</name>
<dbReference type="Proteomes" id="UP000176050">
    <property type="component" value="Chromosome"/>
</dbReference>
<dbReference type="GO" id="GO:0016787">
    <property type="term" value="F:hydrolase activity"/>
    <property type="evidence" value="ECO:0007669"/>
    <property type="project" value="UniProtKB-KW"/>
</dbReference>
<organism evidence="2 3">
    <name type="scientific">Urechidicola croceus</name>
    <dbReference type="NCBI Taxonomy" id="1850246"/>
    <lineage>
        <taxon>Bacteria</taxon>
        <taxon>Pseudomonadati</taxon>
        <taxon>Bacteroidota</taxon>
        <taxon>Flavobacteriia</taxon>
        <taxon>Flavobacteriales</taxon>
        <taxon>Flavobacteriaceae</taxon>
        <taxon>Urechidicola</taxon>
    </lineage>
</organism>
<keyword evidence="3" id="KW-1185">Reference proteome</keyword>
<dbReference type="KEGG" id="lul:LPB138_11160"/>
<evidence type="ECO:0000313" key="3">
    <source>
        <dbReference type="Proteomes" id="UP000176050"/>
    </source>
</evidence>
<dbReference type="OrthoDB" id="9808543at2"/>
<evidence type="ECO:0000259" key="1">
    <source>
        <dbReference type="Pfam" id="PF20434"/>
    </source>
</evidence>
<dbReference type="AlphaFoldDB" id="A0A1D8P9I1"/>
<feature type="domain" description="BD-FAE-like" evidence="1">
    <location>
        <begin position="25"/>
        <end position="237"/>
    </location>
</feature>
<dbReference type="InterPro" id="IPR029058">
    <property type="entry name" value="AB_hydrolase_fold"/>
</dbReference>
<gene>
    <name evidence="2" type="ORF">LPB138_11160</name>
</gene>
<proteinExistence type="predicted"/>
<dbReference type="SUPFAM" id="SSF53474">
    <property type="entry name" value="alpha/beta-Hydrolases"/>
    <property type="match status" value="1"/>
</dbReference>
<sequence>MKKIINIPVKSNHHNKPIVTDVFYSENKTKKPIVVFCHGYKGYKDWGAWNLMSKSFVKNELFFVKFNFSHNGGTLENPIDFPDLEAFGANNYTIELNDIDDVIEWLKNNPDFKDEIDVDDITLIGHSRGGGIVTIKASENDEIKRVISWNGVSDFESRYPQGEDLDMWKSEGVSYVLNSRTNQKMPHFYQFYENFKANEERLTIHKSVKKLMKPQLIIQGTADVVVKPFEAQNLHSWNPNSELILIQEMNHTLGAKHPWDENELPKHLEKAIAITIDFIK</sequence>
<dbReference type="InterPro" id="IPR049492">
    <property type="entry name" value="BD-FAE-like_dom"/>
</dbReference>
<reference evidence="2 3" key="1">
    <citation type="submission" date="2016-10" db="EMBL/GenBank/DDBJ databases">
        <title>Lutibacter sp. LPB0138, isolated from marine gastropod.</title>
        <authorList>
            <person name="Kim E."/>
            <person name="Yi H."/>
        </authorList>
    </citation>
    <scope>NUCLEOTIDE SEQUENCE [LARGE SCALE GENOMIC DNA]</scope>
    <source>
        <strain evidence="2 3">LPB0138</strain>
    </source>
</reference>
<dbReference type="STRING" id="1850246.LPB138_11160"/>
<accession>A0A1D8P9I1</accession>
<dbReference type="RefSeq" id="WP_070237369.1">
    <property type="nucleotide sequence ID" value="NZ_CP017478.1"/>
</dbReference>
<dbReference type="EMBL" id="CP017478">
    <property type="protein sequence ID" value="AOW21205.1"/>
    <property type="molecule type" value="Genomic_DNA"/>
</dbReference>
<dbReference type="Pfam" id="PF20434">
    <property type="entry name" value="BD-FAE"/>
    <property type="match status" value="1"/>
</dbReference>
<evidence type="ECO:0000313" key="2">
    <source>
        <dbReference type="EMBL" id="AOW21205.1"/>
    </source>
</evidence>
<keyword evidence="2" id="KW-0378">Hydrolase</keyword>
<dbReference type="Gene3D" id="3.40.50.1820">
    <property type="entry name" value="alpha/beta hydrolase"/>
    <property type="match status" value="1"/>
</dbReference>
<protein>
    <submittedName>
        <fullName evidence="2">Alpha/beta hydrolase</fullName>
    </submittedName>
</protein>